<feature type="region of interest" description="Disordered" evidence="1">
    <location>
        <begin position="1"/>
        <end position="23"/>
    </location>
</feature>
<feature type="region of interest" description="Disordered" evidence="1">
    <location>
        <begin position="142"/>
        <end position="206"/>
    </location>
</feature>
<accession>A0ABU3BY52</accession>
<comment type="caution">
    <text evidence="2">The sequence shown here is derived from an EMBL/GenBank/DDBJ whole genome shotgun (WGS) entry which is preliminary data.</text>
</comment>
<evidence type="ECO:0000313" key="2">
    <source>
        <dbReference type="EMBL" id="MDT0634218.1"/>
    </source>
</evidence>
<dbReference type="Proteomes" id="UP001251857">
    <property type="component" value="Unassembled WGS sequence"/>
</dbReference>
<keyword evidence="3" id="KW-1185">Reference proteome</keyword>
<sequence>MSEHNGKRASTADPQRADRDDPSVKLLGATNLAALTFKSFTVPSGDVPSAGAIARDLRAKVELAAAGDLSDSEAILVTHVHALNAVFNNLAYKAANADSLELVESYLKLALRAQSQTRSTVETLSEMKGPKSVAFVRQANIAHGDQQVNNHRQRSSESETNSAKQTERRDSDARQALDTRGSASPGRSHQGDETLAAVNWPSDAGR</sequence>
<gene>
    <name evidence="2" type="ORF">RM532_04540</name>
</gene>
<evidence type="ECO:0000313" key="3">
    <source>
        <dbReference type="Proteomes" id="UP001251857"/>
    </source>
</evidence>
<name>A0ABU3BY52_9GAMM</name>
<proteinExistence type="predicted"/>
<dbReference type="RefSeq" id="WP_311651979.1">
    <property type="nucleotide sequence ID" value="NZ_JAVRIB010000004.1"/>
</dbReference>
<reference evidence="2 3" key="1">
    <citation type="submission" date="2023-09" db="EMBL/GenBank/DDBJ databases">
        <authorList>
            <person name="Rey-Velasco X."/>
        </authorList>
    </citation>
    <scope>NUCLEOTIDE SEQUENCE [LARGE SCALE GENOMIC DNA]</scope>
    <source>
        <strain evidence="2 3">W335</strain>
    </source>
</reference>
<feature type="compositionally biased region" description="Basic and acidic residues" evidence="1">
    <location>
        <begin position="165"/>
        <end position="177"/>
    </location>
</feature>
<protein>
    <submittedName>
        <fullName evidence="2">Uncharacterized protein</fullName>
    </submittedName>
</protein>
<evidence type="ECO:0000256" key="1">
    <source>
        <dbReference type="SAM" id="MobiDB-lite"/>
    </source>
</evidence>
<organism evidence="2 3">
    <name type="scientific">Spectribacter hydrogenoxidans</name>
    <dbReference type="NCBI Taxonomy" id="3075608"/>
    <lineage>
        <taxon>Bacteria</taxon>
        <taxon>Pseudomonadati</taxon>
        <taxon>Pseudomonadota</taxon>
        <taxon>Gammaproteobacteria</taxon>
        <taxon>Salinisphaerales</taxon>
        <taxon>Salinisphaeraceae</taxon>
        <taxon>Spectribacter</taxon>
    </lineage>
</organism>
<dbReference type="EMBL" id="JAVRIB010000004">
    <property type="protein sequence ID" value="MDT0634218.1"/>
    <property type="molecule type" value="Genomic_DNA"/>
</dbReference>